<feature type="region of interest" description="Disordered" evidence="1">
    <location>
        <begin position="1"/>
        <end position="33"/>
    </location>
</feature>
<keyword evidence="3" id="KW-1185">Reference proteome</keyword>
<dbReference type="EMBL" id="CARXXK010000001">
    <property type="protein sequence ID" value="CAI6342961.1"/>
    <property type="molecule type" value="Genomic_DNA"/>
</dbReference>
<dbReference type="AlphaFoldDB" id="A0AAV0VMQ6"/>
<protein>
    <submittedName>
        <fullName evidence="2">Uncharacterized protein</fullName>
    </submittedName>
</protein>
<gene>
    <name evidence="2" type="ORF">MEUPH1_LOCUS288</name>
</gene>
<evidence type="ECO:0000313" key="2">
    <source>
        <dbReference type="EMBL" id="CAI6342961.1"/>
    </source>
</evidence>
<proteinExistence type="predicted"/>
<organism evidence="2 3">
    <name type="scientific">Macrosiphum euphorbiae</name>
    <name type="common">potato aphid</name>
    <dbReference type="NCBI Taxonomy" id="13131"/>
    <lineage>
        <taxon>Eukaryota</taxon>
        <taxon>Metazoa</taxon>
        <taxon>Ecdysozoa</taxon>
        <taxon>Arthropoda</taxon>
        <taxon>Hexapoda</taxon>
        <taxon>Insecta</taxon>
        <taxon>Pterygota</taxon>
        <taxon>Neoptera</taxon>
        <taxon>Paraneoptera</taxon>
        <taxon>Hemiptera</taxon>
        <taxon>Sternorrhyncha</taxon>
        <taxon>Aphidomorpha</taxon>
        <taxon>Aphidoidea</taxon>
        <taxon>Aphididae</taxon>
        <taxon>Macrosiphini</taxon>
        <taxon>Macrosiphum</taxon>
    </lineage>
</organism>
<evidence type="ECO:0000256" key="1">
    <source>
        <dbReference type="SAM" id="MobiDB-lite"/>
    </source>
</evidence>
<evidence type="ECO:0000313" key="3">
    <source>
        <dbReference type="Proteomes" id="UP001160148"/>
    </source>
</evidence>
<dbReference type="Proteomes" id="UP001160148">
    <property type="component" value="Unassembled WGS sequence"/>
</dbReference>
<accession>A0AAV0VMQ6</accession>
<sequence length="81" mass="9150">MSSATATAVGDNTPPGRNRLPPTPPQSPLNSTSHRVLSCCWTTVTMTWRWWWRYFADVDEVAAVSVDRARRRFKGVLCDIV</sequence>
<reference evidence="2 3" key="1">
    <citation type="submission" date="2023-01" db="EMBL/GenBank/DDBJ databases">
        <authorList>
            <person name="Whitehead M."/>
        </authorList>
    </citation>
    <scope>NUCLEOTIDE SEQUENCE [LARGE SCALE GENOMIC DNA]</scope>
</reference>
<name>A0AAV0VMQ6_9HEMI</name>
<comment type="caution">
    <text evidence="2">The sequence shown here is derived from an EMBL/GenBank/DDBJ whole genome shotgun (WGS) entry which is preliminary data.</text>
</comment>